<dbReference type="Proteomes" id="UP000237271">
    <property type="component" value="Unassembled WGS sequence"/>
</dbReference>
<dbReference type="GO" id="GO:0006281">
    <property type="term" value="P:DNA repair"/>
    <property type="evidence" value="ECO:0007669"/>
    <property type="project" value="TreeGrafter"/>
</dbReference>
<evidence type="ECO:0000256" key="5">
    <source>
        <dbReference type="ARBA" id="ARBA00022679"/>
    </source>
</evidence>
<dbReference type="PANTHER" id="PTHR21451">
    <property type="entry name" value="HISTONE H3 METHYLTRANSFERASE"/>
    <property type="match status" value="1"/>
</dbReference>
<keyword evidence="5" id="KW-0808">Transferase</keyword>
<evidence type="ECO:0000256" key="4">
    <source>
        <dbReference type="ARBA" id="ARBA00022603"/>
    </source>
</evidence>
<dbReference type="PANTHER" id="PTHR21451:SF0">
    <property type="entry name" value="HISTONE-LYSINE N-METHYLTRANSFERASE, H3 LYSINE-79 SPECIFIC"/>
    <property type="match status" value="1"/>
</dbReference>
<organism evidence="12 13">
    <name type="scientific">Phytophthora palmivora</name>
    <dbReference type="NCBI Taxonomy" id="4796"/>
    <lineage>
        <taxon>Eukaryota</taxon>
        <taxon>Sar</taxon>
        <taxon>Stramenopiles</taxon>
        <taxon>Oomycota</taxon>
        <taxon>Peronosporomycetes</taxon>
        <taxon>Peronosporales</taxon>
        <taxon>Peronosporaceae</taxon>
        <taxon>Phytophthora</taxon>
    </lineage>
</organism>
<protein>
    <recommendedName>
        <fullName evidence="3">Histone-lysine N-methyltransferase, H3 lysine-79 specific</fullName>
        <ecNumber evidence="2">2.1.1.360</ecNumber>
    </recommendedName>
    <alternativeName>
        <fullName evidence="9">Histone H3-K79 methyltransferase</fullName>
    </alternativeName>
</protein>
<gene>
    <name evidence="12" type="ORF">PHPALM_2955</name>
</gene>
<dbReference type="EC" id="2.1.1.360" evidence="2"/>
<evidence type="ECO:0000256" key="7">
    <source>
        <dbReference type="ARBA" id="ARBA00022853"/>
    </source>
</evidence>
<keyword evidence="7" id="KW-0156">Chromatin regulator</keyword>
<dbReference type="InterPro" id="IPR025789">
    <property type="entry name" value="DOT1_dom"/>
</dbReference>
<dbReference type="GO" id="GO:0032259">
    <property type="term" value="P:methylation"/>
    <property type="evidence" value="ECO:0007669"/>
    <property type="project" value="UniProtKB-KW"/>
</dbReference>
<dbReference type="OrthoDB" id="120627at2759"/>
<reference evidence="12 13" key="1">
    <citation type="journal article" date="2017" name="Genome Biol. Evol.">
        <title>Phytophthora megakarya and P. palmivora, closely related causal agents of cacao black pod rot, underwent increases in genome sizes and gene numbers by different mechanisms.</title>
        <authorList>
            <person name="Ali S.S."/>
            <person name="Shao J."/>
            <person name="Lary D.J."/>
            <person name="Kronmiller B."/>
            <person name="Shen D."/>
            <person name="Strem M.D."/>
            <person name="Amoako-Attah I."/>
            <person name="Akrofi A.Y."/>
            <person name="Begoude B.A."/>
            <person name="Ten Hoopen G.M."/>
            <person name="Coulibaly K."/>
            <person name="Kebe B.I."/>
            <person name="Melnick R.L."/>
            <person name="Guiltinan M.J."/>
            <person name="Tyler B.M."/>
            <person name="Meinhardt L.W."/>
            <person name="Bailey B.A."/>
        </authorList>
    </citation>
    <scope>NUCLEOTIDE SEQUENCE [LARGE SCALE GENOMIC DNA]</scope>
    <source>
        <strain evidence="13">sbr112.9</strain>
    </source>
</reference>
<evidence type="ECO:0000259" key="11">
    <source>
        <dbReference type="Pfam" id="PF08123"/>
    </source>
</evidence>
<proteinExistence type="predicted"/>
<evidence type="ECO:0000256" key="1">
    <source>
        <dbReference type="ARBA" id="ARBA00004123"/>
    </source>
</evidence>
<dbReference type="EMBL" id="NCKW01001651">
    <property type="protein sequence ID" value="POM79392.1"/>
    <property type="molecule type" value="Genomic_DNA"/>
</dbReference>
<keyword evidence="8" id="KW-0539">Nucleus</keyword>
<evidence type="ECO:0000256" key="9">
    <source>
        <dbReference type="ARBA" id="ARBA00029821"/>
    </source>
</evidence>
<dbReference type="GO" id="GO:0140956">
    <property type="term" value="F:histone H3K79 trimethyltransferase activity"/>
    <property type="evidence" value="ECO:0007669"/>
    <property type="project" value="UniProtKB-EC"/>
</dbReference>
<dbReference type="GO" id="GO:0000077">
    <property type="term" value="P:DNA damage checkpoint signaling"/>
    <property type="evidence" value="ECO:0007669"/>
    <property type="project" value="TreeGrafter"/>
</dbReference>
<dbReference type="InterPro" id="IPR030445">
    <property type="entry name" value="H3-K79_meTrfase"/>
</dbReference>
<dbReference type="AlphaFoldDB" id="A0A2P4YNK5"/>
<evidence type="ECO:0000256" key="10">
    <source>
        <dbReference type="ARBA" id="ARBA00047770"/>
    </source>
</evidence>
<sequence length="236" mass="25977">AEDRLLFRLAKLQLEQGHKIDWKRLWRDIPYNKTQKQLQMRLKIEENLALILGGIKATDVFLDVGSGVGNVVAQVAIETPIGLCIGVEIQHELSLLSKAVIESANATQPRLAKVHIYTCDIRQPCSESRSAMRSYYQIDTPISMHGVSILLSLLSPVKATDVFLDVGSGVGNVVAQVAIETPIGLCIGVEIQHELSLLSKAVIESANATQPRLAKVHIYTCDIRQPCMRLGWNNSS</sequence>
<accession>A0A2P4YNK5</accession>
<dbReference type="InterPro" id="IPR029063">
    <property type="entry name" value="SAM-dependent_MTases_sf"/>
</dbReference>
<name>A0A2P4YNK5_9STRA</name>
<evidence type="ECO:0000313" key="13">
    <source>
        <dbReference type="Proteomes" id="UP000237271"/>
    </source>
</evidence>
<comment type="catalytic activity">
    <reaction evidence="10">
        <text>L-lysyl(79)-[histone H3] + 3 S-adenosyl-L-methionine = N(6),N(6),N(6)-trimethyl-L-lysyl(79)-[histone H3] + 3 S-adenosyl-L-homocysteine + 3 H(+)</text>
        <dbReference type="Rhea" id="RHEA:60328"/>
        <dbReference type="Rhea" id="RHEA-COMP:15549"/>
        <dbReference type="Rhea" id="RHEA-COMP:15552"/>
        <dbReference type="ChEBI" id="CHEBI:15378"/>
        <dbReference type="ChEBI" id="CHEBI:29969"/>
        <dbReference type="ChEBI" id="CHEBI:57856"/>
        <dbReference type="ChEBI" id="CHEBI:59789"/>
        <dbReference type="ChEBI" id="CHEBI:61961"/>
        <dbReference type="EC" id="2.1.1.360"/>
    </reaction>
</comment>
<dbReference type="GO" id="GO:0005634">
    <property type="term" value="C:nucleus"/>
    <property type="evidence" value="ECO:0007669"/>
    <property type="project" value="UniProtKB-SubCell"/>
</dbReference>
<dbReference type="Gene3D" id="3.40.50.150">
    <property type="entry name" value="Vaccinia Virus protein VP39"/>
    <property type="match status" value="2"/>
</dbReference>
<evidence type="ECO:0000256" key="8">
    <source>
        <dbReference type="ARBA" id="ARBA00023242"/>
    </source>
</evidence>
<comment type="caution">
    <text evidence="12">The sequence shown here is derived from an EMBL/GenBank/DDBJ whole genome shotgun (WGS) entry which is preliminary data.</text>
</comment>
<keyword evidence="6" id="KW-0949">S-adenosyl-L-methionine</keyword>
<dbReference type="Pfam" id="PF08123">
    <property type="entry name" value="DOT1"/>
    <property type="match status" value="2"/>
</dbReference>
<feature type="domain" description="DOT1" evidence="11">
    <location>
        <begin position="157"/>
        <end position="203"/>
    </location>
</feature>
<keyword evidence="13" id="KW-1185">Reference proteome</keyword>
<keyword evidence="4" id="KW-0489">Methyltransferase</keyword>
<feature type="non-terminal residue" evidence="12">
    <location>
        <position position="1"/>
    </location>
</feature>
<feature type="domain" description="DOT1" evidence="11">
    <location>
        <begin position="55"/>
        <end position="101"/>
    </location>
</feature>
<evidence type="ECO:0000256" key="6">
    <source>
        <dbReference type="ARBA" id="ARBA00022691"/>
    </source>
</evidence>
<comment type="subcellular location">
    <subcellularLocation>
        <location evidence="1">Nucleus</location>
    </subcellularLocation>
</comment>
<dbReference type="SUPFAM" id="SSF53335">
    <property type="entry name" value="S-adenosyl-L-methionine-dependent methyltransferases"/>
    <property type="match status" value="2"/>
</dbReference>
<feature type="non-terminal residue" evidence="12">
    <location>
        <position position="236"/>
    </location>
</feature>
<evidence type="ECO:0000256" key="3">
    <source>
        <dbReference type="ARBA" id="ARBA00020987"/>
    </source>
</evidence>
<evidence type="ECO:0000313" key="12">
    <source>
        <dbReference type="EMBL" id="POM79392.1"/>
    </source>
</evidence>
<evidence type="ECO:0000256" key="2">
    <source>
        <dbReference type="ARBA" id="ARBA00012190"/>
    </source>
</evidence>